<dbReference type="PANTHER" id="PTHR44943">
    <property type="entry name" value="CELLULOSE SYNTHASE OPERON PROTEIN C"/>
    <property type="match status" value="1"/>
</dbReference>
<accession>A0C703</accession>
<dbReference type="RefSeq" id="XP_001433967.1">
    <property type="nucleotide sequence ID" value="XM_001433930.1"/>
</dbReference>
<evidence type="ECO:0000256" key="2">
    <source>
        <dbReference type="ARBA" id="ARBA00022803"/>
    </source>
</evidence>
<evidence type="ECO:0000313" key="4">
    <source>
        <dbReference type="EMBL" id="CAK66570.1"/>
    </source>
</evidence>
<sequence>MKSINMINQQEQIVQQFERVDSKMIGMCLNLECQEQDCYFNEQQLRDHQKVNQCRDYCKMIDEIELILEYLIYELKQQQLIQTDQQIELANYQPILSNLNQQQYKLITSQDIQYLKIQYNILNKQKDQNKIIQYCLQQGIQLIEQQNWHKALLYFTKISKQQQKNDIALFYLGVILLELNECSKSGKMIEKLKTEYPTFFENQITTMTKDQSINQNNLAQLLLIGHSLFQTKEYHSAIDISDRILQIDNDNINGLIGKIGSLIMLQQFEQAIQVQNNCLKTNINKSVLILFQGLLLTKQGQYNQAMTFFNHAIQIDPKFADAYYLIANLYLDQKKFEDAIIYFDKTIDLDPYHAEAFNNKGVALKQLKKYEEAFICFEKAIQSDPNNPFGHYNKGCSLIKTKNYVDAIICLNNALNLNPTCSSPQYEIGLSFYYLINRSVFKSPKLDKKDYHQLQDEDMQHPT</sequence>
<dbReference type="InParanoid" id="A0C703"/>
<dbReference type="OMA" id="HINCRID"/>
<dbReference type="GeneID" id="5019752"/>
<dbReference type="Pfam" id="PF07719">
    <property type="entry name" value="TPR_2"/>
    <property type="match status" value="1"/>
</dbReference>
<reference evidence="4 5" key="1">
    <citation type="journal article" date="2006" name="Nature">
        <title>Global trends of whole-genome duplications revealed by the ciliate Paramecium tetraurelia.</title>
        <authorList>
            <consortium name="Genoscope"/>
            <person name="Aury J.-M."/>
            <person name="Jaillon O."/>
            <person name="Duret L."/>
            <person name="Noel B."/>
            <person name="Jubin C."/>
            <person name="Porcel B.M."/>
            <person name="Segurens B."/>
            <person name="Daubin V."/>
            <person name="Anthouard V."/>
            <person name="Aiach N."/>
            <person name="Arnaiz O."/>
            <person name="Billaut A."/>
            <person name="Beisson J."/>
            <person name="Blanc I."/>
            <person name="Bouhouche K."/>
            <person name="Camara F."/>
            <person name="Duharcourt S."/>
            <person name="Guigo R."/>
            <person name="Gogendeau D."/>
            <person name="Katinka M."/>
            <person name="Keller A.-M."/>
            <person name="Kissmehl R."/>
            <person name="Klotz C."/>
            <person name="Koll F."/>
            <person name="Le Moue A."/>
            <person name="Lepere C."/>
            <person name="Malinsky S."/>
            <person name="Nowacki M."/>
            <person name="Nowak J.K."/>
            <person name="Plattner H."/>
            <person name="Poulain J."/>
            <person name="Ruiz F."/>
            <person name="Serrano V."/>
            <person name="Zagulski M."/>
            <person name="Dessen P."/>
            <person name="Betermier M."/>
            <person name="Weissenbach J."/>
            <person name="Scarpelli C."/>
            <person name="Schachter V."/>
            <person name="Sperling L."/>
            <person name="Meyer E."/>
            <person name="Cohen J."/>
            <person name="Wincker P."/>
        </authorList>
    </citation>
    <scope>NUCLEOTIDE SEQUENCE [LARGE SCALE GENOMIC DNA]</scope>
    <source>
        <strain evidence="4 5">Stock d4-2</strain>
    </source>
</reference>
<dbReference type="Pfam" id="PF00515">
    <property type="entry name" value="TPR_1"/>
    <property type="match status" value="1"/>
</dbReference>
<feature type="repeat" description="TPR" evidence="3">
    <location>
        <begin position="320"/>
        <end position="353"/>
    </location>
</feature>
<dbReference type="STRING" id="5888.A0C703"/>
<dbReference type="PANTHER" id="PTHR44943:SF4">
    <property type="entry name" value="TPR REPEAT-CONTAINING PROTEIN MJ0798"/>
    <property type="match status" value="1"/>
</dbReference>
<dbReference type="Pfam" id="PF13414">
    <property type="entry name" value="TPR_11"/>
    <property type="match status" value="1"/>
</dbReference>
<evidence type="ECO:0000256" key="3">
    <source>
        <dbReference type="PROSITE-ProRule" id="PRU00339"/>
    </source>
</evidence>
<dbReference type="AlphaFoldDB" id="A0C703"/>
<dbReference type="SUPFAM" id="SSF48452">
    <property type="entry name" value="TPR-like"/>
    <property type="match status" value="2"/>
</dbReference>
<proteinExistence type="predicted"/>
<name>A0C703_PARTE</name>
<evidence type="ECO:0000256" key="1">
    <source>
        <dbReference type="ARBA" id="ARBA00022737"/>
    </source>
</evidence>
<dbReference type="Gene3D" id="1.25.40.10">
    <property type="entry name" value="Tetratricopeptide repeat domain"/>
    <property type="match status" value="2"/>
</dbReference>
<dbReference type="HOGENOM" id="CLU_591176_0_0_1"/>
<dbReference type="OrthoDB" id="1926212at2759"/>
<dbReference type="EMBL" id="CT868045">
    <property type="protein sequence ID" value="CAK66570.1"/>
    <property type="molecule type" value="Genomic_DNA"/>
</dbReference>
<dbReference type="SMART" id="SM00028">
    <property type="entry name" value="TPR"/>
    <property type="match status" value="6"/>
</dbReference>
<gene>
    <name evidence="4" type="ORF">GSPATT00035699001</name>
</gene>
<dbReference type="PROSITE" id="PS50005">
    <property type="entry name" value="TPR"/>
    <property type="match status" value="3"/>
</dbReference>
<feature type="repeat" description="TPR" evidence="3">
    <location>
        <begin position="354"/>
        <end position="387"/>
    </location>
</feature>
<feature type="repeat" description="TPR" evidence="3">
    <location>
        <begin position="286"/>
        <end position="319"/>
    </location>
</feature>
<dbReference type="InterPro" id="IPR019734">
    <property type="entry name" value="TPR_rpt"/>
</dbReference>
<dbReference type="InterPro" id="IPR013105">
    <property type="entry name" value="TPR_2"/>
</dbReference>
<dbReference type="PROSITE" id="PS50293">
    <property type="entry name" value="TPR_REGION"/>
    <property type="match status" value="2"/>
</dbReference>
<keyword evidence="1" id="KW-0677">Repeat</keyword>
<keyword evidence="5" id="KW-1185">Reference proteome</keyword>
<organism evidence="4 5">
    <name type="scientific">Paramecium tetraurelia</name>
    <dbReference type="NCBI Taxonomy" id="5888"/>
    <lineage>
        <taxon>Eukaryota</taxon>
        <taxon>Sar</taxon>
        <taxon>Alveolata</taxon>
        <taxon>Ciliophora</taxon>
        <taxon>Intramacronucleata</taxon>
        <taxon>Oligohymenophorea</taxon>
        <taxon>Peniculida</taxon>
        <taxon>Parameciidae</taxon>
        <taxon>Paramecium</taxon>
    </lineage>
</organism>
<dbReference type="Proteomes" id="UP000000600">
    <property type="component" value="Unassembled WGS sequence"/>
</dbReference>
<keyword evidence="2 3" id="KW-0802">TPR repeat</keyword>
<dbReference type="InterPro" id="IPR051685">
    <property type="entry name" value="Ycf3/AcsC/BcsC/TPR_MFPF"/>
</dbReference>
<dbReference type="eggNOG" id="KOG1126">
    <property type="taxonomic scope" value="Eukaryota"/>
</dbReference>
<protein>
    <submittedName>
        <fullName evidence="4">Uncharacterized protein</fullName>
    </submittedName>
</protein>
<dbReference type="InterPro" id="IPR011990">
    <property type="entry name" value="TPR-like_helical_dom_sf"/>
</dbReference>
<dbReference type="KEGG" id="ptm:GSPATT00035699001"/>
<evidence type="ECO:0000313" key="5">
    <source>
        <dbReference type="Proteomes" id="UP000000600"/>
    </source>
</evidence>